<keyword evidence="3" id="KW-1185">Reference proteome</keyword>
<organism evidence="2 3">
    <name type="scientific">Monosporascus cannonballus</name>
    <dbReference type="NCBI Taxonomy" id="155416"/>
    <lineage>
        <taxon>Eukaryota</taxon>
        <taxon>Fungi</taxon>
        <taxon>Dikarya</taxon>
        <taxon>Ascomycota</taxon>
        <taxon>Pezizomycotina</taxon>
        <taxon>Sordariomycetes</taxon>
        <taxon>Xylariomycetidae</taxon>
        <taxon>Xylariales</taxon>
        <taxon>Xylariales incertae sedis</taxon>
        <taxon>Monosporascus</taxon>
    </lineage>
</organism>
<proteinExistence type="predicted"/>
<sequence length="639" mass="67962">MAGARSQPPKNHSAPETPRQGRPNAAVPGNRSAQITRKGNRDRQDPYEISSDSEVNELPKPIPTAKVTPKSGVRSARSAERGASTVPKSTQSYVGEPAPQKTIPGTPARQIIGSVARATSGSRRRTPQPIPQGAEIISLIGDGDESRRRTLEQIAEGVKIISVSDSKSQSDDGASEADGDPFAPIQPSNKAIGKRSHHAVNNHVNIVDQRELKSPKDASRPILIRNSRGVVPVFRKKTVPAPSAPEHDSVTDSSSGVGSDGASDIPARLPPTTTPVKAPVSTPTPSQAQAATPRFDSSSPNASSITNGVAHRRITRRMSGSSTTRPNYRIPGIREMAAAQKRAAGGTPSKPAKRSGKASDKADEGPPPGDRTASRMETTNISIELPTMTPEKQAEYAVVSPQGGPTDAPHPLKSFGEINGAASPSVRTPQPHRGAEEDEALDYVLRESPRWLNGVTQVEQQETSTPRSTKRRREKTVSPPPVVGTQESGTVHGGGIMSPERPPPGTAQPLTTPAPQPAGPALTTGHSVSREVQGGKKRKHADTADGVVPTPSQQHRATYNDDETKKIRKAKLSRRQRRRLRKRIESQRDDGSHHGSTLPAPRSTASGKKSRENSHGDITTRAVMTPPATSRPSSPEPTE</sequence>
<name>A0ABY0GYG5_9PEZI</name>
<feature type="compositionally biased region" description="Polar residues" evidence="1">
    <location>
        <begin position="454"/>
        <end position="467"/>
    </location>
</feature>
<feature type="compositionally biased region" description="Low complexity" evidence="1">
    <location>
        <begin position="251"/>
        <end position="264"/>
    </location>
</feature>
<feature type="compositionally biased region" description="Basic and acidic residues" evidence="1">
    <location>
        <begin position="583"/>
        <end position="593"/>
    </location>
</feature>
<dbReference type="EMBL" id="QJNS01000462">
    <property type="protein sequence ID" value="RYO77429.1"/>
    <property type="molecule type" value="Genomic_DNA"/>
</dbReference>
<feature type="region of interest" description="Disordered" evidence="1">
    <location>
        <begin position="161"/>
        <end position="639"/>
    </location>
</feature>
<feature type="region of interest" description="Disordered" evidence="1">
    <location>
        <begin position="1"/>
        <end position="133"/>
    </location>
</feature>
<feature type="compositionally biased region" description="Pro residues" evidence="1">
    <location>
        <begin position="500"/>
        <end position="518"/>
    </location>
</feature>
<evidence type="ECO:0000313" key="2">
    <source>
        <dbReference type="EMBL" id="RYO77429.1"/>
    </source>
</evidence>
<dbReference type="Proteomes" id="UP000294003">
    <property type="component" value="Unassembled WGS sequence"/>
</dbReference>
<feature type="compositionally biased region" description="Basic and acidic residues" evidence="1">
    <location>
        <begin position="208"/>
        <end position="219"/>
    </location>
</feature>
<feature type="compositionally biased region" description="Polar residues" evidence="1">
    <location>
        <begin position="627"/>
        <end position="639"/>
    </location>
</feature>
<feature type="compositionally biased region" description="Polar residues" evidence="1">
    <location>
        <begin position="281"/>
        <end position="307"/>
    </location>
</feature>
<protein>
    <submittedName>
        <fullName evidence="2">Uncharacterized protein</fullName>
    </submittedName>
</protein>
<gene>
    <name evidence="2" type="ORF">DL762_009269</name>
</gene>
<accession>A0ABY0GYG5</accession>
<evidence type="ECO:0000313" key="3">
    <source>
        <dbReference type="Proteomes" id="UP000294003"/>
    </source>
</evidence>
<reference evidence="2 3" key="1">
    <citation type="submission" date="2018-06" db="EMBL/GenBank/DDBJ databases">
        <title>Complete Genomes of Monosporascus.</title>
        <authorList>
            <person name="Robinson A.J."/>
            <person name="Natvig D.O."/>
        </authorList>
    </citation>
    <scope>NUCLEOTIDE SEQUENCE [LARGE SCALE GENOMIC DNA]</scope>
    <source>
        <strain evidence="2 3">CBS 609.92</strain>
    </source>
</reference>
<feature type="compositionally biased region" description="Basic residues" evidence="1">
    <location>
        <begin position="566"/>
        <end position="582"/>
    </location>
</feature>
<comment type="caution">
    <text evidence="2">The sequence shown here is derived from an EMBL/GenBank/DDBJ whole genome shotgun (WGS) entry which is preliminary data.</text>
</comment>
<evidence type="ECO:0000256" key="1">
    <source>
        <dbReference type="SAM" id="MobiDB-lite"/>
    </source>
</evidence>